<feature type="region of interest" description="Disordered" evidence="1">
    <location>
        <begin position="216"/>
        <end position="521"/>
    </location>
</feature>
<protein>
    <submittedName>
        <fullName evidence="2">Uncharacterized protein</fullName>
    </submittedName>
</protein>
<feature type="compositionally biased region" description="Polar residues" evidence="1">
    <location>
        <begin position="951"/>
        <end position="971"/>
    </location>
</feature>
<feature type="compositionally biased region" description="Polar residues" evidence="1">
    <location>
        <begin position="862"/>
        <end position="882"/>
    </location>
</feature>
<dbReference type="EMBL" id="LATX01001986">
    <property type="protein sequence ID" value="KTB35679.1"/>
    <property type="molecule type" value="Genomic_DNA"/>
</dbReference>
<feature type="compositionally biased region" description="Polar residues" evidence="1">
    <location>
        <begin position="171"/>
        <end position="184"/>
    </location>
</feature>
<dbReference type="Proteomes" id="UP000054988">
    <property type="component" value="Unassembled WGS sequence"/>
</dbReference>
<comment type="caution">
    <text evidence="2">The sequence shown here is derived from an EMBL/GenBank/DDBJ whole genome shotgun (WGS) entry which is preliminary data.</text>
</comment>
<feature type="region of interest" description="Disordered" evidence="1">
    <location>
        <begin position="707"/>
        <end position="1031"/>
    </location>
</feature>
<feature type="compositionally biased region" description="Low complexity" evidence="1">
    <location>
        <begin position="185"/>
        <end position="200"/>
    </location>
</feature>
<feature type="compositionally biased region" description="Basic and acidic residues" evidence="1">
    <location>
        <begin position="316"/>
        <end position="327"/>
    </location>
</feature>
<feature type="compositionally biased region" description="Polar residues" evidence="1">
    <location>
        <begin position="465"/>
        <end position="476"/>
    </location>
</feature>
<proteinExistence type="predicted"/>
<evidence type="ECO:0000313" key="2">
    <source>
        <dbReference type="EMBL" id="KTB35679.1"/>
    </source>
</evidence>
<sequence>MAGVAQTSHESNLPRITYHATNRTFDRLFRETSLTEMKQVVRRKLGLAGNEVVLLSQIRSGKLIDLEDDDDFDAFRALAHSAASVDVRVTVEVASSGVQTPEVNQSLSTPNEESSDQASSGGRKRKVVLTEAEAESPHEDMQGTLPPSKRRRANTTSGPKLYISQPVELVSETQTSQPFQKTNLSTTSATPASSTENVRPATLLLPTPAPTQRMAMNQIEGPTPSGTTEPQTKKSKRKKAIKSSEIVEEEAQVPNPTQTEASITEKKKRKKKKKDGELQEAEVKLSKTATQASKSIEIERTNQGRFPEELATAISKTRDLADKESENPVKSNKPTKSKGTEERAIKESTEQTNDMDIDPSGPSTSSGIKILTAKTMSGRTTSKTTKSRGKTGAEAPVDNMDTSQSQTPGLKRHRHSATDAELDACARSIRDLIRQKTQSSTSSAASALAKTSAPELPKKTVHQKPVSQKKITTSTRTELESPESDDASQIVPAKGPTQSKTPVVPPSQKRPAPDSDSDDSLKAISLAAKRKYTEHAEESSSKINIQDVLQGPTKRHITIDNALQVDIAGQHDTQDVVLEEEQVEKTRSRRRFSGARRAGSSSDSEMEVGGDAGGDDDPSDLDVSSIPSKTPSVPPGIQCVSASNQEVPNPSNSKGPTAKKSSLFASSVPASGRDAEATVLESFSMASDAAEAPPQVGKAVAKAIEGATSLGSPRGSGDDIDPIEPTITTREGSPIEPASQLPRNSPVSPVISRMKKRGGKSQDIPTSVLVPKVPSHRGRPSKTQPVTSHETAIRDSVVKMTRSRSKLSTTNAPITEPRKVSAKPTQSDNSDTEEEGQEITPKARSQKSSSENSRSESAQASPKQLSQATWTALPVSSPTEPDTVSMVDELQSTPGHDVRLEDPLFIPSETQPGFPFSQYQDMETQSINDLPHSPDDSDDEEEVVQSVTTQIRRPSNTSTFRGLSQIASQPRGQKFGASPLPSSQPVRPKPRATEDLYGRAAMDSGESDSDSESDAGISHIPKSRRAGKRKA</sequence>
<feature type="region of interest" description="Disordered" evidence="1">
    <location>
        <begin position="568"/>
        <end position="671"/>
    </location>
</feature>
<feature type="compositionally biased region" description="Basic residues" evidence="1">
    <location>
        <begin position="1021"/>
        <end position="1031"/>
    </location>
</feature>
<feature type="compositionally biased region" description="Low complexity" evidence="1">
    <location>
        <begin position="435"/>
        <end position="453"/>
    </location>
</feature>
<feature type="compositionally biased region" description="Polar residues" evidence="1">
    <location>
        <begin position="781"/>
        <end position="790"/>
    </location>
</feature>
<reference evidence="2 3" key="1">
    <citation type="submission" date="2015-12" db="EMBL/GenBank/DDBJ databases">
        <title>Draft genome sequence of Moniliophthora roreri, the causal agent of frosty pod rot of cacao.</title>
        <authorList>
            <person name="Aime M.C."/>
            <person name="Diaz-Valderrama J.R."/>
            <person name="Kijpornyongpan T."/>
            <person name="Phillips-Mora W."/>
        </authorList>
    </citation>
    <scope>NUCLEOTIDE SEQUENCE [LARGE SCALE GENOMIC DNA]</scope>
    <source>
        <strain evidence="2 3">MCA 2952</strain>
    </source>
</reference>
<accession>A0A0W0FH48</accession>
<feature type="compositionally biased region" description="Basic and acidic residues" evidence="1">
    <location>
        <begin position="274"/>
        <end position="285"/>
    </location>
</feature>
<organism evidence="2 3">
    <name type="scientific">Moniliophthora roreri</name>
    <name type="common">Frosty pod rot fungus</name>
    <name type="synonym">Monilia roreri</name>
    <dbReference type="NCBI Taxonomy" id="221103"/>
    <lineage>
        <taxon>Eukaryota</taxon>
        <taxon>Fungi</taxon>
        <taxon>Dikarya</taxon>
        <taxon>Basidiomycota</taxon>
        <taxon>Agaricomycotina</taxon>
        <taxon>Agaricomycetes</taxon>
        <taxon>Agaricomycetidae</taxon>
        <taxon>Agaricales</taxon>
        <taxon>Marasmiineae</taxon>
        <taxon>Marasmiaceae</taxon>
        <taxon>Moniliophthora</taxon>
    </lineage>
</organism>
<dbReference type="AlphaFoldDB" id="A0A0W0FH48"/>
<name>A0A0W0FH48_MONRR</name>
<feature type="compositionally biased region" description="Polar residues" evidence="1">
    <location>
        <begin position="917"/>
        <end position="928"/>
    </location>
</feature>
<feature type="compositionally biased region" description="Polar residues" evidence="1">
    <location>
        <begin position="98"/>
        <end position="120"/>
    </location>
</feature>
<evidence type="ECO:0000313" key="3">
    <source>
        <dbReference type="Proteomes" id="UP000054988"/>
    </source>
</evidence>
<feature type="compositionally biased region" description="Basic and acidic residues" evidence="1">
    <location>
        <begin position="296"/>
        <end position="308"/>
    </location>
</feature>
<evidence type="ECO:0000256" key="1">
    <source>
        <dbReference type="SAM" id="MobiDB-lite"/>
    </source>
</evidence>
<feature type="compositionally biased region" description="Basic and acidic residues" evidence="1">
    <location>
        <begin position="338"/>
        <end position="349"/>
    </location>
</feature>
<feature type="compositionally biased region" description="Polar residues" evidence="1">
    <location>
        <begin position="640"/>
        <end position="669"/>
    </location>
</feature>
<dbReference type="eggNOG" id="ENOG502SU6Q">
    <property type="taxonomic scope" value="Eukaryota"/>
</dbReference>
<feature type="compositionally biased region" description="Low complexity" evidence="1">
    <location>
        <begin position="842"/>
        <end position="861"/>
    </location>
</feature>
<feature type="compositionally biased region" description="Acidic residues" evidence="1">
    <location>
        <begin position="604"/>
        <end position="620"/>
    </location>
</feature>
<gene>
    <name evidence="2" type="ORF">WG66_11844</name>
</gene>
<feature type="region of interest" description="Disordered" evidence="1">
    <location>
        <begin position="98"/>
        <end position="200"/>
    </location>
</feature>